<dbReference type="InterPro" id="IPR038727">
    <property type="entry name" value="NadR/Ttd14_AAA_dom"/>
</dbReference>
<dbReference type="SUPFAM" id="SSF52540">
    <property type="entry name" value="P-loop containing nucleoside triphosphate hydrolases"/>
    <property type="match status" value="1"/>
</dbReference>
<dbReference type="EMBL" id="JBHUPB010000007">
    <property type="protein sequence ID" value="MFD2967833.1"/>
    <property type="molecule type" value="Genomic_DNA"/>
</dbReference>
<dbReference type="RefSeq" id="WP_320183109.1">
    <property type="nucleotide sequence ID" value="NZ_CP138332.1"/>
</dbReference>
<accession>A0ABW6BGU8</accession>
<name>A0ABW6BGU8_9SPHI</name>
<reference evidence="3" key="1">
    <citation type="journal article" date="2019" name="Int. J. Syst. Evol. Microbiol.">
        <title>The Global Catalogue of Microorganisms (GCM) 10K type strain sequencing project: providing services to taxonomists for standard genome sequencing and annotation.</title>
        <authorList>
            <consortium name="The Broad Institute Genomics Platform"/>
            <consortium name="The Broad Institute Genome Sequencing Center for Infectious Disease"/>
            <person name="Wu L."/>
            <person name="Ma J."/>
        </authorList>
    </citation>
    <scope>NUCLEOTIDE SEQUENCE [LARGE SCALE GENOMIC DNA]</scope>
    <source>
        <strain evidence="3">KCTC 22814</strain>
    </source>
</reference>
<feature type="domain" description="NadR/Ttd14 AAA" evidence="1">
    <location>
        <begin position="8"/>
        <end position="173"/>
    </location>
</feature>
<dbReference type="InterPro" id="IPR027417">
    <property type="entry name" value="P-loop_NTPase"/>
</dbReference>
<gene>
    <name evidence="2" type="ORF">ACFS7Y_10560</name>
</gene>
<dbReference type="Pfam" id="PF13521">
    <property type="entry name" value="AAA_28"/>
    <property type="match status" value="1"/>
</dbReference>
<dbReference type="Proteomes" id="UP001597525">
    <property type="component" value="Unassembled WGS sequence"/>
</dbReference>
<dbReference type="Gene3D" id="3.40.50.300">
    <property type="entry name" value="P-loop containing nucleotide triphosphate hydrolases"/>
    <property type="match status" value="1"/>
</dbReference>
<evidence type="ECO:0000259" key="1">
    <source>
        <dbReference type="Pfam" id="PF13521"/>
    </source>
</evidence>
<keyword evidence="3" id="KW-1185">Reference proteome</keyword>
<evidence type="ECO:0000313" key="2">
    <source>
        <dbReference type="EMBL" id="MFD2967833.1"/>
    </source>
</evidence>
<organism evidence="2 3">
    <name type="scientific">Sphingobacterium bambusae</name>
    <dbReference type="NCBI Taxonomy" id="662858"/>
    <lineage>
        <taxon>Bacteria</taxon>
        <taxon>Pseudomonadati</taxon>
        <taxon>Bacteroidota</taxon>
        <taxon>Sphingobacteriia</taxon>
        <taxon>Sphingobacteriales</taxon>
        <taxon>Sphingobacteriaceae</taxon>
        <taxon>Sphingobacterium</taxon>
    </lineage>
</organism>
<protein>
    <submittedName>
        <fullName evidence="2">AAA family ATPase</fullName>
    </submittedName>
</protein>
<evidence type="ECO:0000313" key="3">
    <source>
        <dbReference type="Proteomes" id="UP001597525"/>
    </source>
</evidence>
<proteinExistence type="predicted"/>
<comment type="caution">
    <text evidence="2">The sequence shown here is derived from an EMBL/GenBank/DDBJ whole genome shotgun (WGS) entry which is preliminary data.</text>
</comment>
<sequence>MSSTMQYYVITGGPGVGKTTLIEGLESYGFETVAEDARALIKSEMQKNGNALPWADKRGYAIRMLEASIRSYKNAGPTTANKAVFFDRSVVDALGYATMEEISLPAALITAAKECRYHKQVFILPPWAEIYQTDTERKQHWSEALHTFDCLKEAYLQLGYELIEVPKGTLEERCRFVLEQIVT</sequence>